<evidence type="ECO:0000313" key="2">
    <source>
        <dbReference type="Proteomes" id="UP000580910"/>
    </source>
</evidence>
<name>A0A7W3J3H8_9ACTN</name>
<sequence>MDGEVAAREQDRHLTLHFVDKMTDVTVDFKVAPMGAETSLTHEITIQTKGFGKLFTPMIKRALPRQTLDAMTKLKALAES</sequence>
<evidence type="ECO:0000313" key="1">
    <source>
        <dbReference type="EMBL" id="MBA8805567.1"/>
    </source>
</evidence>
<accession>A0A7W3J3H8</accession>
<comment type="caution">
    <text evidence="1">The sequence shown here is derived from an EMBL/GenBank/DDBJ whole genome shotgun (WGS) entry which is preliminary data.</text>
</comment>
<evidence type="ECO:0008006" key="3">
    <source>
        <dbReference type="Google" id="ProtNLM"/>
    </source>
</evidence>
<organism evidence="1 2">
    <name type="scientific">Nocardioides ginsengisegetis</name>
    <dbReference type="NCBI Taxonomy" id="661491"/>
    <lineage>
        <taxon>Bacteria</taxon>
        <taxon>Bacillati</taxon>
        <taxon>Actinomycetota</taxon>
        <taxon>Actinomycetes</taxon>
        <taxon>Propionibacteriales</taxon>
        <taxon>Nocardioidaceae</taxon>
        <taxon>Nocardioides</taxon>
    </lineage>
</organism>
<keyword evidence="2" id="KW-1185">Reference proteome</keyword>
<protein>
    <recommendedName>
        <fullName evidence="3">Polyketide cyclase / dehydrase and lipid transport</fullName>
    </recommendedName>
</protein>
<dbReference type="Gene3D" id="3.30.530.20">
    <property type="match status" value="1"/>
</dbReference>
<reference evidence="1 2" key="1">
    <citation type="submission" date="2020-07" db="EMBL/GenBank/DDBJ databases">
        <title>Sequencing the genomes of 1000 actinobacteria strains.</title>
        <authorList>
            <person name="Klenk H.-P."/>
        </authorList>
    </citation>
    <scope>NUCLEOTIDE SEQUENCE [LARGE SCALE GENOMIC DNA]</scope>
    <source>
        <strain evidence="1 2">DSM 21349</strain>
    </source>
</reference>
<proteinExistence type="predicted"/>
<dbReference type="EMBL" id="JACGXA010000001">
    <property type="protein sequence ID" value="MBA8805567.1"/>
    <property type="molecule type" value="Genomic_DNA"/>
</dbReference>
<dbReference type="AlphaFoldDB" id="A0A7W3J3H8"/>
<gene>
    <name evidence="1" type="ORF">FB382_003858</name>
</gene>
<dbReference type="InterPro" id="IPR023393">
    <property type="entry name" value="START-like_dom_sf"/>
</dbReference>
<dbReference type="SUPFAM" id="SSF55961">
    <property type="entry name" value="Bet v1-like"/>
    <property type="match status" value="1"/>
</dbReference>
<dbReference type="Proteomes" id="UP000580910">
    <property type="component" value="Unassembled WGS sequence"/>
</dbReference>